<feature type="compositionally biased region" description="Polar residues" evidence="11">
    <location>
        <begin position="578"/>
        <end position="591"/>
    </location>
</feature>
<dbReference type="Proteomes" id="UP000271974">
    <property type="component" value="Unassembled WGS sequence"/>
</dbReference>
<keyword evidence="8" id="KW-0862">Zinc</keyword>
<dbReference type="SUPFAM" id="SSF53187">
    <property type="entry name" value="Zn-dependent exopeptidases"/>
    <property type="match status" value="1"/>
</dbReference>
<dbReference type="InterPro" id="IPR050821">
    <property type="entry name" value="Cytosolic_carboxypeptidase"/>
</dbReference>
<feature type="compositionally biased region" description="Acidic residues" evidence="11">
    <location>
        <begin position="438"/>
        <end position="447"/>
    </location>
</feature>
<dbReference type="PANTHER" id="PTHR12756">
    <property type="entry name" value="CYTOSOLIC CARBOXYPEPTIDASE"/>
    <property type="match status" value="1"/>
</dbReference>
<evidence type="ECO:0000313" key="13">
    <source>
        <dbReference type="EMBL" id="RUS75866.1"/>
    </source>
</evidence>
<keyword evidence="6" id="KW-0479">Metal-binding</keyword>
<feature type="region of interest" description="Disordered" evidence="11">
    <location>
        <begin position="578"/>
        <end position="642"/>
    </location>
</feature>
<evidence type="ECO:0000313" key="14">
    <source>
        <dbReference type="Proteomes" id="UP000271974"/>
    </source>
</evidence>
<dbReference type="PROSITE" id="PS52035">
    <property type="entry name" value="PEPTIDASE_M14"/>
    <property type="match status" value="1"/>
</dbReference>
<dbReference type="InterPro" id="IPR033852">
    <property type="entry name" value="CBPC1/4"/>
</dbReference>
<sequence>MSGSSSSEMSDKLERNRLGYWINHISKLLNRNLKKVSVDDLQQLKHSTSKLFQLVQQGDKTVKDNFTKQHTAVDTLIAVLQIVTCDQIVSNVINIFIEVVGKTQPNKRASVLVNHGLTTVVFQIMKLAHTGDISLPDDVLLSIHTLLSRVGHKDRKFAVKARLHQSLMLTLNMVKSNSHNFRNLQPLLSVLKMYTNNSVNASYLGKHNSINIMFKIVSACGRRHTVDLKLALENLNNMTKSKSNSARLIGMGGVPQLLALHADWQAMDVKHRFILIRKSVLNILKNITNLKSGQKALQEAGGIQILYENALEASDCRDMESMVLLATVIMRKCFPRNKLPIPSTLNPVLFPLPQSPSHTPECYFLPNFPANQAQASGLQSFGPFASRFSQTASLENFISDKVGRVCEAFKSLMQSGNVPVSESQSRGNGTDSEHSSLDDDDDIDSDDERFRTDQDEQFDDMPDCPEPAEKRTPDDLRMYETFFPELHEEPMPPVIQDRPMIRRSVSGFLTSRPSEFYGMKHTASDATLYDLHRRNGREFSPVCDLELKGKPDEKSVSAINLKTGSSVISLDLIGVRSAQHQPGGQSGGASTRRSHLPPATRPGKQRRRQSQSSQQVVRDSKRNGNTSRRLSSTRLDEGSVLTEGGNGSIVTFPAIEFEDGDQMTSQASDDFDDDFFEFGHDAQLFCQTAADTHSVHRFQKLAFPDLYGAKGAAKLTEFLVSRKFGVQRAKIFQDIDRMIHLDQLRDKVVYDLDFVVSDAGDKYTGAKSNLLNRDELRVGYVDAQADCLKFNAQFECGNLRKAIQVRRFEYDLILSPDINSNHHHQWFYFEVSNMVADQPYRFNIVNCEKLNSQFNYGMQPLMLSVMDSIEGSPCWVRSGTDVCYYKNHFMRNPNTTGGVKGKSYYTATFTITFKHSGDVCYISYHYPYSYTALKTHLKQWEKMYDPNLIYYRNQDLCTTLGGNSVPLLTITAQPRGSDKESLEEMRSRPYIFLSARVHPGESNASWIMKGTIDFLLSRKPQAQLVREMYIFKIVPMLNPDGVLNGNHRSSLVGEDLNRRWGKPCRILHPTIYHTKGLLLYLNMVNKTPMVFCDYHGHSRRKNIFMYGCAPSQSWIQNDVHNPCCTGNKFNDLSFKILPRLLNSTCPSFSLKNCNYVVEKAKENTARVVVWRQLNVVRSYTMESSYCGCDEGKYKDAHINTDMLEEMGHLFCETLIKLARQKGSSYDQQMPSLDVDSTATTSGGASSEIELDDVEEISSLSLRTEMRRRRSLMMRRTTNDNTET</sequence>
<keyword evidence="5" id="KW-0645">Protease</keyword>
<evidence type="ECO:0000256" key="8">
    <source>
        <dbReference type="ARBA" id="ARBA00022833"/>
    </source>
</evidence>
<dbReference type="OrthoDB" id="10253041at2759"/>
<evidence type="ECO:0000259" key="12">
    <source>
        <dbReference type="PROSITE" id="PS52035"/>
    </source>
</evidence>
<reference evidence="13 14" key="1">
    <citation type="submission" date="2019-01" db="EMBL/GenBank/DDBJ databases">
        <title>A draft genome assembly of the solar-powered sea slug Elysia chlorotica.</title>
        <authorList>
            <person name="Cai H."/>
            <person name="Li Q."/>
            <person name="Fang X."/>
            <person name="Li J."/>
            <person name="Curtis N.E."/>
            <person name="Altenburger A."/>
            <person name="Shibata T."/>
            <person name="Feng M."/>
            <person name="Maeda T."/>
            <person name="Schwartz J.A."/>
            <person name="Shigenobu S."/>
            <person name="Lundholm N."/>
            <person name="Nishiyama T."/>
            <person name="Yang H."/>
            <person name="Hasebe M."/>
            <person name="Li S."/>
            <person name="Pierce S.K."/>
            <person name="Wang J."/>
        </authorList>
    </citation>
    <scope>NUCLEOTIDE SEQUENCE [LARGE SCALE GENOMIC DNA]</scope>
    <source>
        <strain evidence="13">EC2010</strain>
        <tissue evidence="13">Whole organism of an adult</tissue>
    </source>
</reference>
<evidence type="ECO:0000256" key="9">
    <source>
        <dbReference type="ARBA" id="ARBA00023049"/>
    </source>
</evidence>
<dbReference type="GO" id="GO:0006508">
    <property type="term" value="P:proteolysis"/>
    <property type="evidence" value="ECO:0007669"/>
    <property type="project" value="UniProtKB-KW"/>
</dbReference>
<keyword evidence="4" id="KW-0963">Cytoplasm</keyword>
<dbReference type="InterPro" id="IPR040626">
    <property type="entry name" value="Pepdidase_M14_N"/>
</dbReference>
<dbReference type="PANTHER" id="PTHR12756:SF11">
    <property type="entry name" value="CYTOSOLIC CARBOXYPEPTIDASE 1"/>
    <property type="match status" value="1"/>
</dbReference>
<dbReference type="GO" id="GO:0005737">
    <property type="term" value="C:cytoplasm"/>
    <property type="evidence" value="ECO:0007669"/>
    <property type="project" value="UniProtKB-SubCell"/>
</dbReference>
<dbReference type="EMBL" id="RQTK01000705">
    <property type="protein sequence ID" value="RUS75866.1"/>
    <property type="molecule type" value="Genomic_DNA"/>
</dbReference>
<name>A0A3S1B641_ELYCH</name>
<feature type="compositionally biased region" description="Polar residues" evidence="11">
    <location>
        <begin position="416"/>
        <end position="430"/>
    </location>
</feature>
<dbReference type="CDD" id="cd06906">
    <property type="entry name" value="M14_Nna1"/>
    <property type="match status" value="1"/>
</dbReference>
<dbReference type="Gene3D" id="2.60.40.3120">
    <property type="match status" value="1"/>
</dbReference>
<dbReference type="Pfam" id="PF25571">
    <property type="entry name" value="TPR_CCP1_N"/>
    <property type="match status" value="1"/>
</dbReference>
<feature type="domain" description="Peptidase M14" evidence="12">
    <location>
        <begin position="926"/>
        <end position="1218"/>
    </location>
</feature>
<comment type="similarity">
    <text evidence="3 10">Belongs to the peptidase M14 family.</text>
</comment>
<evidence type="ECO:0000256" key="6">
    <source>
        <dbReference type="ARBA" id="ARBA00022723"/>
    </source>
</evidence>
<dbReference type="Gene3D" id="3.40.630.10">
    <property type="entry name" value="Zn peptidases"/>
    <property type="match status" value="1"/>
</dbReference>
<organism evidence="13 14">
    <name type="scientific">Elysia chlorotica</name>
    <name type="common">Eastern emerald elysia</name>
    <name type="synonym">Sea slug</name>
    <dbReference type="NCBI Taxonomy" id="188477"/>
    <lineage>
        <taxon>Eukaryota</taxon>
        <taxon>Metazoa</taxon>
        <taxon>Spiralia</taxon>
        <taxon>Lophotrochozoa</taxon>
        <taxon>Mollusca</taxon>
        <taxon>Gastropoda</taxon>
        <taxon>Heterobranchia</taxon>
        <taxon>Euthyneura</taxon>
        <taxon>Panpulmonata</taxon>
        <taxon>Sacoglossa</taxon>
        <taxon>Placobranchoidea</taxon>
        <taxon>Plakobranchidae</taxon>
        <taxon>Elysia</taxon>
    </lineage>
</organism>
<gene>
    <name evidence="13" type="ORF">EGW08_016387</name>
</gene>
<evidence type="ECO:0000256" key="2">
    <source>
        <dbReference type="ARBA" id="ARBA00004496"/>
    </source>
</evidence>
<evidence type="ECO:0000256" key="3">
    <source>
        <dbReference type="ARBA" id="ARBA00005988"/>
    </source>
</evidence>
<comment type="subcellular location">
    <subcellularLocation>
        <location evidence="2">Cytoplasm</location>
    </subcellularLocation>
</comment>
<feature type="region of interest" description="Disordered" evidence="11">
    <location>
        <begin position="416"/>
        <end position="474"/>
    </location>
</feature>
<keyword evidence="7" id="KW-0378">Hydrolase</keyword>
<dbReference type="Gene3D" id="1.25.10.10">
    <property type="entry name" value="Leucine-rich Repeat Variant"/>
    <property type="match status" value="1"/>
</dbReference>
<dbReference type="STRING" id="188477.A0A3S1B641"/>
<evidence type="ECO:0000256" key="4">
    <source>
        <dbReference type="ARBA" id="ARBA00022490"/>
    </source>
</evidence>
<dbReference type="InterPro" id="IPR011989">
    <property type="entry name" value="ARM-like"/>
</dbReference>
<proteinExistence type="inferred from homology"/>
<dbReference type="Pfam" id="PF18027">
    <property type="entry name" value="Pepdidase_M14_N"/>
    <property type="match status" value="1"/>
</dbReference>
<dbReference type="Pfam" id="PF00246">
    <property type="entry name" value="Peptidase_M14"/>
    <property type="match status" value="1"/>
</dbReference>
<feature type="compositionally biased region" description="Polar residues" evidence="11">
    <location>
        <begin position="623"/>
        <end position="633"/>
    </location>
</feature>
<evidence type="ECO:0000256" key="7">
    <source>
        <dbReference type="ARBA" id="ARBA00022801"/>
    </source>
</evidence>
<comment type="cofactor">
    <cofactor evidence="1">
        <name>Zn(2+)</name>
        <dbReference type="ChEBI" id="CHEBI:29105"/>
    </cofactor>
</comment>
<accession>A0A3S1B641</accession>
<protein>
    <recommendedName>
        <fullName evidence="12">Peptidase M14 domain-containing protein</fullName>
    </recommendedName>
</protein>
<evidence type="ECO:0000256" key="11">
    <source>
        <dbReference type="SAM" id="MobiDB-lite"/>
    </source>
</evidence>
<feature type="region of interest" description="Disordered" evidence="11">
    <location>
        <begin position="1226"/>
        <end position="1248"/>
    </location>
</feature>
<evidence type="ECO:0000256" key="5">
    <source>
        <dbReference type="ARBA" id="ARBA00022670"/>
    </source>
</evidence>
<comment type="caution">
    <text evidence="13">The sequence shown here is derived from an EMBL/GenBank/DDBJ whole genome shotgun (WGS) entry which is preliminary data.</text>
</comment>
<feature type="compositionally biased region" description="Low complexity" evidence="11">
    <location>
        <begin position="1236"/>
        <end position="1246"/>
    </location>
</feature>
<evidence type="ECO:0000256" key="1">
    <source>
        <dbReference type="ARBA" id="ARBA00001947"/>
    </source>
</evidence>
<dbReference type="GO" id="GO:0004181">
    <property type="term" value="F:metallocarboxypeptidase activity"/>
    <property type="evidence" value="ECO:0007669"/>
    <property type="project" value="InterPro"/>
</dbReference>
<dbReference type="GO" id="GO:0008270">
    <property type="term" value="F:zinc ion binding"/>
    <property type="evidence" value="ECO:0007669"/>
    <property type="project" value="InterPro"/>
</dbReference>
<keyword evidence="14" id="KW-1185">Reference proteome</keyword>
<keyword evidence="9" id="KW-0482">Metalloprotease</keyword>
<evidence type="ECO:0000256" key="10">
    <source>
        <dbReference type="PROSITE-ProRule" id="PRU01379"/>
    </source>
</evidence>
<dbReference type="InterPro" id="IPR000834">
    <property type="entry name" value="Peptidase_M14"/>
</dbReference>
<feature type="active site" description="Proton donor/acceptor" evidence="10">
    <location>
        <position position="1182"/>
    </location>
</feature>